<accession>A0AAF0ISX2</accession>
<sequence length="329" mass="37338">MPKRKEREEEPVEPELPLAKYLASTEKRIRDRAIRSLSAFLLRSAQEDGLALSSLELAKLWKGIFYCFWMSDKPLVQQALAQELANLVLHVAGQGAESDSQLDEAKSRARALSALDFFHGFWTTIEAEWLGIDKFRVNKYYLLMRRVLHAGLVLLQTHDWDAPLVERFTKVIRGKDGPLTSNNVHVPESITYHVCDIFLDELEGVVQDEEGSVPMLALLIPFIELAATSHSKRVHERVMGSVITPFLDSMKEMQGGKKHSYPVLLEHAAAPTEDDDDDDEEENVDDEPNRLMSLRRSILKAAFTIASGPDTYAPSRRKLYALWQAEEHQ</sequence>
<proteinExistence type="inferred from homology"/>
<keyword evidence="4" id="KW-0539">Nucleus</keyword>
<dbReference type="EMBL" id="CP119939">
    <property type="protein sequence ID" value="WFD04007.1"/>
    <property type="molecule type" value="Genomic_DNA"/>
</dbReference>
<reference evidence="6" key="1">
    <citation type="submission" date="2023-03" db="EMBL/GenBank/DDBJ databases">
        <title>Mating type loci evolution in Malassezia.</title>
        <authorList>
            <person name="Coelho M.A."/>
        </authorList>
    </citation>
    <scope>NUCLEOTIDE SEQUENCE</scope>
    <source>
        <strain evidence="6">CBS 7876</strain>
    </source>
</reference>
<evidence type="ECO:0000313" key="7">
    <source>
        <dbReference type="Proteomes" id="UP001214603"/>
    </source>
</evidence>
<feature type="region of interest" description="Disordered" evidence="5">
    <location>
        <begin position="268"/>
        <end position="291"/>
    </location>
</feature>
<gene>
    <name evidence="6" type="ORF">MOBT1_002704</name>
</gene>
<evidence type="ECO:0008006" key="8">
    <source>
        <dbReference type="Google" id="ProtNLM"/>
    </source>
</evidence>
<dbReference type="PANTHER" id="PTHR13026">
    <property type="entry name" value="NNP-1 PROTEIN NOVEL NUCLEAR PROTEIN 1 NOP52"/>
    <property type="match status" value="1"/>
</dbReference>
<name>A0AAF0ISX2_9BASI</name>
<dbReference type="AlphaFoldDB" id="A0AAF0ISX2"/>
<comment type="subcellular location">
    <subcellularLocation>
        <location evidence="1">Nucleus</location>
    </subcellularLocation>
</comment>
<evidence type="ECO:0000256" key="3">
    <source>
        <dbReference type="ARBA" id="ARBA00022552"/>
    </source>
</evidence>
<evidence type="ECO:0000313" key="6">
    <source>
        <dbReference type="EMBL" id="WFD04007.1"/>
    </source>
</evidence>
<dbReference type="Proteomes" id="UP001214603">
    <property type="component" value="Chromosome 6"/>
</dbReference>
<dbReference type="GO" id="GO:0006364">
    <property type="term" value="P:rRNA processing"/>
    <property type="evidence" value="ECO:0007669"/>
    <property type="project" value="UniProtKB-KW"/>
</dbReference>
<feature type="compositionally biased region" description="Acidic residues" evidence="5">
    <location>
        <begin position="272"/>
        <end position="286"/>
    </location>
</feature>
<evidence type="ECO:0000256" key="2">
    <source>
        <dbReference type="ARBA" id="ARBA00006374"/>
    </source>
</evidence>
<keyword evidence="7" id="KW-1185">Reference proteome</keyword>
<evidence type="ECO:0000256" key="5">
    <source>
        <dbReference type="SAM" id="MobiDB-lite"/>
    </source>
</evidence>
<evidence type="ECO:0000256" key="4">
    <source>
        <dbReference type="ARBA" id="ARBA00023242"/>
    </source>
</evidence>
<evidence type="ECO:0000256" key="1">
    <source>
        <dbReference type="ARBA" id="ARBA00004123"/>
    </source>
</evidence>
<dbReference type="GO" id="GO:0030688">
    <property type="term" value="C:preribosome, small subunit precursor"/>
    <property type="evidence" value="ECO:0007669"/>
    <property type="project" value="InterPro"/>
</dbReference>
<protein>
    <recommendedName>
        <fullName evidence="8">Nop52-domain-containing protein</fullName>
    </recommendedName>
</protein>
<dbReference type="InterPro" id="IPR010301">
    <property type="entry name" value="RRP1"/>
</dbReference>
<dbReference type="PANTHER" id="PTHR13026:SF0">
    <property type="entry name" value="RIBOSOMAL RNA PROCESSING 1B"/>
    <property type="match status" value="1"/>
</dbReference>
<keyword evidence="3" id="KW-0698">rRNA processing</keyword>
<comment type="similarity">
    <text evidence="2">Belongs to the RRP1 family.</text>
</comment>
<dbReference type="Pfam" id="PF05997">
    <property type="entry name" value="Nop52"/>
    <property type="match status" value="1"/>
</dbReference>
<dbReference type="GO" id="GO:0005634">
    <property type="term" value="C:nucleus"/>
    <property type="evidence" value="ECO:0007669"/>
    <property type="project" value="UniProtKB-SubCell"/>
</dbReference>
<organism evidence="6 7">
    <name type="scientific">Malassezia obtusa</name>
    <dbReference type="NCBI Taxonomy" id="76774"/>
    <lineage>
        <taxon>Eukaryota</taxon>
        <taxon>Fungi</taxon>
        <taxon>Dikarya</taxon>
        <taxon>Basidiomycota</taxon>
        <taxon>Ustilaginomycotina</taxon>
        <taxon>Malasseziomycetes</taxon>
        <taxon>Malasseziales</taxon>
        <taxon>Malasseziaceae</taxon>
        <taxon>Malassezia</taxon>
    </lineage>
</organism>